<accession>A0ABN1EPM9</accession>
<dbReference type="InterPro" id="IPR026026">
    <property type="entry name" value="HIT_Hint"/>
</dbReference>
<reference evidence="2 3" key="1">
    <citation type="journal article" date="2019" name="Int. J. Syst. Evol. Microbiol.">
        <title>The Global Catalogue of Microorganisms (GCM) 10K type strain sequencing project: providing services to taxonomists for standard genome sequencing and annotation.</title>
        <authorList>
            <consortium name="The Broad Institute Genomics Platform"/>
            <consortium name="The Broad Institute Genome Sequencing Center for Infectious Disease"/>
            <person name="Wu L."/>
            <person name="Ma J."/>
        </authorList>
    </citation>
    <scope>NUCLEOTIDE SEQUENCE [LARGE SCALE GENOMIC DNA]</scope>
    <source>
        <strain evidence="2 3">JCM 15089</strain>
    </source>
</reference>
<sequence length="132" mass="14583">MSEFVLDERLAAAGVHAFDLPLSRVLVLNDARFPRLILVPRRPGLVEIFDVDPADRVMLTEEIAIASGELKALTRCHKINVMALGNMVPQFHIHIIARNPGDACWPGPVAGDQVPYEPGALEEFVQRVATMF</sequence>
<keyword evidence="3" id="KW-1185">Reference proteome</keyword>
<dbReference type="RefSeq" id="WP_166934073.1">
    <property type="nucleotide sequence ID" value="NZ_BAAADD010000005.1"/>
</dbReference>
<dbReference type="Gene3D" id="3.30.428.10">
    <property type="entry name" value="HIT-like"/>
    <property type="match status" value="1"/>
</dbReference>
<comment type="caution">
    <text evidence="2">The sequence shown here is derived from an EMBL/GenBank/DDBJ whole genome shotgun (WGS) entry which is preliminary data.</text>
</comment>
<evidence type="ECO:0000259" key="1">
    <source>
        <dbReference type="Pfam" id="PF01230"/>
    </source>
</evidence>
<dbReference type="InterPro" id="IPR036265">
    <property type="entry name" value="HIT-like_sf"/>
</dbReference>
<dbReference type="EMBL" id="BAAADD010000005">
    <property type="protein sequence ID" value="GAA0571171.1"/>
    <property type="molecule type" value="Genomic_DNA"/>
</dbReference>
<proteinExistence type="predicted"/>
<organism evidence="2 3">
    <name type="scientific">Rhizomicrobium electricum</name>
    <dbReference type="NCBI Taxonomy" id="480070"/>
    <lineage>
        <taxon>Bacteria</taxon>
        <taxon>Pseudomonadati</taxon>
        <taxon>Pseudomonadota</taxon>
        <taxon>Alphaproteobacteria</taxon>
        <taxon>Micropepsales</taxon>
        <taxon>Micropepsaceae</taxon>
        <taxon>Rhizomicrobium</taxon>
    </lineage>
</organism>
<protein>
    <submittedName>
        <fullName evidence="2">HIT family protein</fullName>
    </submittedName>
</protein>
<dbReference type="Pfam" id="PF01230">
    <property type="entry name" value="HIT"/>
    <property type="match status" value="1"/>
</dbReference>
<dbReference type="Proteomes" id="UP001499951">
    <property type="component" value="Unassembled WGS sequence"/>
</dbReference>
<feature type="domain" description="HIT" evidence="1">
    <location>
        <begin position="19"/>
        <end position="99"/>
    </location>
</feature>
<dbReference type="InterPro" id="IPR011146">
    <property type="entry name" value="HIT-like"/>
</dbReference>
<evidence type="ECO:0000313" key="3">
    <source>
        <dbReference type="Proteomes" id="UP001499951"/>
    </source>
</evidence>
<name>A0ABN1EPM9_9PROT</name>
<evidence type="ECO:0000313" key="2">
    <source>
        <dbReference type="EMBL" id="GAA0571171.1"/>
    </source>
</evidence>
<dbReference type="PIRSF" id="PIRSF000714">
    <property type="entry name" value="HIT"/>
    <property type="match status" value="1"/>
</dbReference>
<dbReference type="SUPFAM" id="SSF54197">
    <property type="entry name" value="HIT-like"/>
    <property type="match status" value="1"/>
</dbReference>
<gene>
    <name evidence="2" type="ORF">GCM10008942_19850</name>
</gene>